<dbReference type="AlphaFoldDB" id="A0A7S3B3M5"/>
<proteinExistence type="predicted"/>
<protein>
    <submittedName>
        <fullName evidence="1">Uncharacterized protein</fullName>
    </submittedName>
</protein>
<gene>
    <name evidence="1" type="ORF">HERI1096_LOCUS22117</name>
</gene>
<organism evidence="1">
    <name type="scientific">Haptolina ericina</name>
    <dbReference type="NCBI Taxonomy" id="156174"/>
    <lineage>
        <taxon>Eukaryota</taxon>
        <taxon>Haptista</taxon>
        <taxon>Haptophyta</taxon>
        <taxon>Prymnesiophyceae</taxon>
        <taxon>Prymnesiales</taxon>
        <taxon>Prymnesiaceae</taxon>
        <taxon>Haptolina</taxon>
    </lineage>
</organism>
<dbReference type="EMBL" id="HBHX01039889">
    <property type="protein sequence ID" value="CAE0121416.1"/>
    <property type="molecule type" value="Transcribed_RNA"/>
</dbReference>
<name>A0A7S3B3M5_9EUKA</name>
<accession>A0A7S3B3M5</accession>
<sequence>MLLAWHHRELMERELDRYDLFAYLEHDMEMRWEHVEAWARDEELLSSVPAPTVGLGWRRGFYRWYARYTRAAAGVPETQQEEQLVVPERFFADGNPCRATRYSGGVQVDIWRCKVLVGGRKFVGLPLTYAGAWLMGKARLERLLLSSQWTPDRRGNVDGVLLGPRETVASGDAFLNFTYGGQLQRETHCLNGFLVPYRTDACGREDTCDELMPEAGLRHLVQRYPFETPVTQCMRPDQGRDTWKQVHSSLQLNFSGRPCVGCTLIARSSP</sequence>
<reference evidence="1" key="1">
    <citation type="submission" date="2021-01" db="EMBL/GenBank/DDBJ databases">
        <authorList>
            <person name="Corre E."/>
            <person name="Pelletier E."/>
            <person name="Niang G."/>
            <person name="Scheremetjew M."/>
            <person name="Finn R."/>
            <person name="Kale V."/>
            <person name="Holt S."/>
            <person name="Cochrane G."/>
            <person name="Meng A."/>
            <person name="Brown T."/>
            <person name="Cohen L."/>
        </authorList>
    </citation>
    <scope>NUCLEOTIDE SEQUENCE</scope>
    <source>
        <strain evidence="1">CCMP281</strain>
    </source>
</reference>
<evidence type="ECO:0000313" key="1">
    <source>
        <dbReference type="EMBL" id="CAE0121416.1"/>
    </source>
</evidence>